<comment type="caution">
    <text evidence="1">The sequence shown here is derived from an EMBL/GenBank/DDBJ whole genome shotgun (WGS) entry which is preliminary data.</text>
</comment>
<evidence type="ECO:0000313" key="1">
    <source>
        <dbReference type="EMBL" id="EKE72727.1"/>
    </source>
</evidence>
<protein>
    <submittedName>
        <fullName evidence="1">Uncharacterized protein</fullName>
    </submittedName>
</protein>
<name>K2JDI6_9RHOB</name>
<evidence type="ECO:0000313" key="2">
    <source>
        <dbReference type="Proteomes" id="UP000006762"/>
    </source>
</evidence>
<dbReference type="Proteomes" id="UP000006762">
    <property type="component" value="Unassembled WGS sequence"/>
</dbReference>
<gene>
    <name evidence="1" type="ORF">B30_07086</name>
</gene>
<keyword evidence="2" id="KW-1185">Reference proteome</keyword>
<accession>K2JDI6</accession>
<proteinExistence type="predicted"/>
<organism evidence="1 2">
    <name type="scientific">Celeribacter baekdonensis B30</name>
    <dbReference type="NCBI Taxonomy" id="1208323"/>
    <lineage>
        <taxon>Bacteria</taxon>
        <taxon>Pseudomonadati</taxon>
        <taxon>Pseudomonadota</taxon>
        <taxon>Alphaproteobacteria</taxon>
        <taxon>Rhodobacterales</taxon>
        <taxon>Roseobacteraceae</taxon>
        <taxon>Celeribacter</taxon>
    </lineage>
</organism>
<dbReference type="STRING" id="1208323.B30_07086"/>
<dbReference type="AlphaFoldDB" id="K2JDI6"/>
<dbReference type="EMBL" id="AMRK01000003">
    <property type="protein sequence ID" value="EKE72727.1"/>
    <property type="molecule type" value="Genomic_DNA"/>
</dbReference>
<sequence>MIPAWAFSILGAIAKSNGGYVAVCCSKSNPVPAKPPSVSRDGAVSAIIQNVSATTIAANRWAR</sequence>
<reference evidence="1 2" key="1">
    <citation type="submission" date="2012-09" db="EMBL/GenBank/DDBJ databases">
        <title>Celeribacter baekdonensis B30 Genome Sequencing.</title>
        <authorList>
            <person name="Wang W."/>
        </authorList>
    </citation>
    <scope>NUCLEOTIDE SEQUENCE [LARGE SCALE GENOMIC DNA]</scope>
    <source>
        <strain evidence="1 2">B30</strain>
    </source>
</reference>